<evidence type="ECO:0000256" key="1">
    <source>
        <dbReference type="ARBA" id="ARBA00009136"/>
    </source>
</evidence>
<evidence type="ECO:0000256" key="4">
    <source>
        <dbReference type="ARBA" id="ARBA00022801"/>
    </source>
</evidence>
<name>A0ABT3QB58_9PROT</name>
<keyword evidence="3" id="KW-0064">Aspartyl protease</keyword>
<evidence type="ECO:0000259" key="5">
    <source>
        <dbReference type="PROSITE" id="PS50175"/>
    </source>
</evidence>
<dbReference type="PROSITE" id="PS50175">
    <property type="entry name" value="ASP_PROT_RETROV"/>
    <property type="match status" value="1"/>
</dbReference>
<accession>A0ABT3QB58</accession>
<comment type="caution">
    <text evidence="6">The sequence shown here is derived from an EMBL/GenBank/DDBJ whole genome shotgun (WGS) entry which is preliminary data.</text>
</comment>
<evidence type="ECO:0000313" key="6">
    <source>
        <dbReference type="EMBL" id="MCX2562522.1"/>
    </source>
</evidence>
<dbReference type="Pfam" id="PF13650">
    <property type="entry name" value="Asp_protease_2"/>
    <property type="match status" value="2"/>
</dbReference>
<gene>
    <name evidence="6" type="ORF">OQ497_00870</name>
</gene>
<dbReference type="EMBL" id="JAPIUZ010000001">
    <property type="protein sequence ID" value="MCX2562522.1"/>
    <property type="molecule type" value="Genomic_DNA"/>
</dbReference>
<dbReference type="Proteomes" id="UP001301152">
    <property type="component" value="Unassembled WGS sequence"/>
</dbReference>
<proteinExistence type="inferred from homology"/>
<dbReference type="InterPro" id="IPR021109">
    <property type="entry name" value="Peptidase_aspartic_dom_sf"/>
</dbReference>
<sequence length="347" mass="38114">MMDNFQKPETTLTRKSFCYPSAAKAIISGYKRHFIPLSLLALSACHTGDQCKVSSFVDLIVINDEESPVIEAEINGHKIALIVDTGAQGSILWPGEAKKLGLAANSERLYLRGSGGYTSAGTAVADTIHLGSAAATNVSFMTTGKTSATRVINGRPVVGLFGNDFLSNYDVVFNLPQHRMNLYTFSGCKEDYLLSWSGWSGEFFKVRINHPRNDQRKTAVPVKINGHEFDAVLDSGAATTLISRDDALKAGISKNDLTNDQTIDVYGIDQTKRTGYLHRVNSLEVGPFIFNNPEILIQKTPTSLLGANFLRTHRVWIPRAPDYIYIQPAEPLSLQNINPATQQEHTP</sequence>
<dbReference type="PANTHER" id="PTHR12917">
    <property type="entry name" value="ASPARTYL PROTEASE DDI-RELATED"/>
    <property type="match status" value="1"/>
</dbReference>
<feature type="domain" description="Peptidase A2" evidence="5">
    <location>
        <begin position="229"/>
        <end position="309"/>
    </location>
</feature>
<organism evidence="6 7">
    <name type="scientific">Acetobacter thailandicus</name>
    <dbReference type="NCBI Taxonomy" id="1502842"/>
    <lineage>
        <taxon>Bacteria</taxon>
        <taxon>Pseudomonadati</taxon>
        <taxon>Pseudomonadota</taxon>
        <taxon>Alphaproteobacteria</taxon>
        <taxon>Acetobacterales</taxon>
        <taxon>Acetobacteraceae</taxon>
        <taxon>Acetobacter</taxon>
    </lineage>
</organism>
<evidence type="ECO:0000313" key="7">
    <source>
        <dbReference type="Proteomes" id="UP001301152"/>
    </source>
</evidence>
<dbReference type="InterPro" id="IPR034122">
    <property type="entry name" value="Retropepsin-like_bacterial"/>
</dbReference>
<dbReference type="RefSeq" id="WP_173559367.1">
    <property type="nucleotide sequence ID" value="NZ_JAPIUZ010000001.1"/>
</dbReference>
<evidence type="ECO:0000256" key="3">
    <source>
        <dbReference type="ARBA" id="ARBA00022750"/>
    </source>
</evidence>
<reference evidence="6 7" key="1">
    <citation type="submission" date="2022-11" db="EMBL/GenBank/DDBJ databases">
        <title>Genome sequencing of Acetobacter type strain.</title>
        <authorList>
            <person name="Heo J."/>
            <person name="Lee D."/>
            <person name="Han B.-H."/>
            <person name="Hong S.-B."/>
            <person name="Kwon S.-W."/>
        </authorList>
    </citation>
    <scope>NUCLEOTIDE SEQUENCE [LARGE SCALE GENOMIC DNA]</scope>
    <source>
        <strain evidence="6 7">KACC 21253</strain>
    </source>
</reference>
<dbReference type="InterPro" id="IPR001995">
    <property type="entry name" value="Peptidase_A2_cat"/>
</dbReference>
<keyword evidence="4" id="KW-0378">Hydrolase</keyword>
<dbReference type="PANTHER" id="PTHR12917:SF1">
    <property type="entry name" value="AT13091P"/>
    <property type="match status" value="1"/>
</dbReference>
<keyword evidence="2" id="KW-0645">Protease</keyword>
<comment type="similarity">
    <text evidence="1">Belongs to the DDI1 family.</text>
</comment>
<keyword evidence="7" id="KW-1185">Reference proteome</keyword>
<dbReference type="SUPFAM" id="SSF50630">
    <property type="entry name" value="Acid proteases"/>
    <property type="match status" value="2"/>
</dbReference>
<evidence type="ECO:0000256" key="2">
    <source>
        <dbReference type="ARBA" id="ARBA00022670"/>
    </source>
</evidence>
<dbReference type="CDD" id="cd05483">
    <property type="entry name" value="retropepsin_like_bacteria"/>
    <property type="match status" value="2"/>
</dbReference>
<protein>
    <submittedName>
        <fullName evidence="6">Retroviral-like aspartic protease family protein</fullName>
    </submittedName>
</protein>
<dbReference type="Gene3D" id="2.40.70.10">
    <property type="entry name" value="Acid Proteases"/>
    <property type="match status" value="2"/>
</dbReference>